<dbReference type="RefSeq" id="WP_185252373.1">
    <property type="nucleotide sequence ID" value="NZ_JACKXE010000001.1"/>
</dbReference>
<comment type="caution">
    <text evidence="2">The sequence shown here is derived from an EMBL/GenBank/DDBJ whole genome shotgun (WGS) entry which is preliminary data.</text>
</comment>
<reference evidence="2 3" key="1">
    <citation type="submission" date="2020-08" db="EMBL/GenBank/DDBJ databases">
        <authorList>
            <person name="Seo M.-J."/>
        </authorList>
    </citation>
    <scope>NUCLEOTIDE SEQUENCE [LARGE SCALE GENOMIC DNA]</scope>
    <source>
        <strain evidence="2 3">KIGAM211</strain>
    </source>
</reference>
<feature type="region of interest" description="Disordered" evidence="1">
    <location>
        <begin position="1"/>
        <end position="77"/>
    </location>
</feature>
<dbReference type="Pfam" id="PF14013">
    <property type="entry name" value="MT0933_antitox"/>
    <property type="match status" value="1"/>
</dbReference>
<dbReference type="AlphaFoldDB" id="A0A7X0RF82"/>
<evidence type="ECO:0000313" key="3">
    <source>
        <dbReference type="Proteomes" id="UP000523955"/>
    </source>
</evidence>
<accession>A0A7X0RF82</accession>
<evidence type="ECO:0000313" key="2">
    <source>
        <dbReference type="EMBL" id="MBB6627187.1"/>
    </source>
</evidence>
<evidence type="ECO:0000256" key="1">
    <source>
        <dbReference type="SAM" id="MobiDB-lite"/>
    </source>
</evidence>
<sequence length="77" mass="8093">MSFFDKAKKAVSGAVDKHGDKIAGGIDKAAAAADKKTGGKHSGQLATGAQKAKEALDKLDGKNDDIRDTRRDERGPR</sequence>
<name>A0A7X0RF82_9ACTN</name>
<proteinExistence type="predicted"/>
<keyword evidence="3" id="KW-1185">Reference proteome</keyword>
<dbReference type="EMBL" id="JACKXE010000001">
    <property type="protein sequence ID" value="MBB6627187.1"/>
    <property type="molecule type" value="Genomic_DNA"/>
</dbReference>
<protein>
    <submittedName>
        <fullName evidence="2">Antitoxin</fullName>
    </submittedName>
</protein>
<feature type="compositionally biased region" description="Low complexity" evidence="1">
    <location>
        <begin position="23"/>
        <end position="32"/>
    </location>
</feature>
<dbReference type="InterPro" id="IPR028037">
    <property type="entry name" value="Antitoxin_Rv0909/MT0933"/>
</dbReference>
<feature type="compositionally biased region" description="Basic and acidic residues" evidence="1">
    <location>
        <begin position="51"/>
        <end position="77"/>
    </location>
</feature>
<dbReference type="Proteomes" id="UP000523955">
    <property type="component" value="Unassembled WGS sequence"/>
</dbReference>
<organism evidence="2 3">
    <name type="scientific">Nocardioides luti</name>
    <dbReference type="NCBI Taxonomy" id="2761101"/>
    <lineage>
        <taxon>Bacteria</taxon>
        <taxon>Bacillati</taxon>
        <taxon>Actinomycetota</taxon>
        <taxon>Actinomycetes</taxon>
        <taxon>Propionibacteriales</taxon>
        <taxon>Nocardioidaceae</taxon>
        <taxon>Nocardioides</taxon>
    </lineage>
</organism>
<gene>
    <name evidence="2" type="ORF">H5V45_07615</name>
</gene>